<evidence type="ECO:0000256" key="1">
    <source>
        <dbReference type="SAM" id="SignalP"/>
    </source>
</evidence>
<organism evidence="2 3">
    <name type="scientific">Lentinula raphanica</name>
    <dbReference type="NCBI Taxonomy" id="153919"/>
    <lineage>
        <taxon>Eukaryota</taxon>
        <taxon>Fungi</taxon>
        <taxon>Dikarya</taxon>
        <taxon>Basidiomycota</taxon>
        <taxon>Agaricomycotina</taxon>
        <taxon>Agaricomycetes</taxon>
        <taxon>Agaricomycetidae</taxon>
        <taxon>Agaricales</taxon>
        <taxon>Marasmiineae</taxon>
        <taxon>Omphalotaceae</taxon>
        <taxon>Lentinula</taxon>
    </lineage>
</organism>
<comment type="caution">
    <text evidence="2">The sequence shown here is derived from an EMBL/GenBank/DDBJ whole genome shotgun (WGS) entry which is preliminary data.</text>
</comment>
<dbReference type="Proteomes" id="UP001163846">
    <property type="component" value="Unassembled WGS sequence"/>
</dbReference>
<reference evidence="2" key="1">
    <citation type="submission" date="2022-08" db="EMBL/GenBank/DDBJ databases">
        <authorList>
            <consortium name="DOE Joint Genome Institute"/>
            <person name="Min B."/>
            <person name="Riley R."/>
            <person name="Sierra-Patev S."/>
            <person name="Naranjo-Ortiz M."/>
            <person name="Looney B."/>
            <person name="Konkel Z."/>
            <person name="Slot J.C."/>
            <person name="Sakamoto Y."/>
            <person name="Steenwyk J.L."/>
            <person name="Rokas A."/>
            <person name="Carro J."/>
            <person name="Camarero S."/>
            <person name="Ferreira P."/>
            <person name="Molpeceres G."/>
            <person name="Ruiz-Duenas F.J."/>
            <person name="Serrano A."/>
            <person name="Henrissat B."/>
            <person name="Drula E."/>
            <person name="Hughes K.W."/>
            <person name="Mata J.L."/>
            <person name="Ishikawa N.K."/>
            <person name="Vargas-Isla R."/>
            <person name="Ushijima S."/>
            <person name="Smith C.A."/>
            <person name="Ahrendt S."/>
            <person name="Andreopoulos W."/>
            <person name="He G."/>
            <person name="Labutti K."/>
            <person name="Lipzen A."/>
            <person name="Ng V."/>
            <person name="Sandor L."/>
            <person name="Barry K."/>
            <person name="Martinez A.T."/>
            <person name="Xiao Y."/>
            <person name="Gibbons J.G."/>
            <person name="Terashima K."/>
            <person name="Hibbett D.S."/>
            <person name="Grigoriev I.V."/>
        </authorList>
    </citation>
    <scope>NUCLEOTIDE SEQUENCE</scope>
    <source>
        <strain evidence="2">TFB9207</strain>
    </source>
</reference>
<evidence type="ECO:0000313" key="3">
    <source>
        <dbReference type="Proteomes" id="UP001163846"/>
    </source>
</evidence>
<protein>
    <submittedName>
        <fullName evidence="2">Uncharacterized protein</fullName>
    </submittedName>
</protein>
<sequence>MFRFQPIFTWHSLVVHVLLLSMIAAAFALPIQSKENTIATAPPRAKPSKDHSTPIEFIIIVIIENGKAEWTEQHEVDPLARWVMALIPSEDLNRSRRQVWGYQTIRYKWETESETKWKMKVAEDRKRYLYGALATLSDKHLLLKIGAVSMSLTTQYTLTTRMRAELHEYRSDELPNVPSIYQFLLLFHKVALEDSHTKVHRFDISESSEFGKAFKQMVRKKGTGATPGGVMSQWEWELYERIQSGAIILEDSLWKHRNKDILVNLRADALKVPSVFFESQDIEDDLHHPALAGPSPGHN</sequence>
<dbReference type="AlphaFoldDB" id="A0AA38PAB4"/>
<keyword evidence="1" id="KW-0732">Signal</keyword>
<evidence type="ECO:0000313" key="2">
    <source>
        <dbReference type="EMBL" id="KAJ3839242.1"/>
    </source>
</evidence>
<gene>
    <name evidence="2" type="ORF">F5878DRAFT_617004</name>
</gene>
<keyword evidence="3" id="KW-1185">Reference proteome</keyword>
<feature type="signal peptide" evidence="1">
    <location>
        <begin position="1"/>
        <end position="28"/>
    </location>
</feature>
<proteinExistence type="predicted"/>
<name>A0AA38PAB4_9AGAR</name>
<dbReference type="EMBL" id="MU806139">
    <property type="protein sequence ID" value="KAJ3839242.1"/>
    <property type="molecule type" value="Genomic_DNA"/>
</dbReference>
<accession>A0AA38PAB4</accession>
<feature type="chain" id="PRO_5041453400" evidence="1">
    <location>
        <begin position="29"/>
        <end position="299"/>
    </location>
</feature>